<dbReference type="Proteomes" id="UP000663829">
    <property type="component" value="Unassembled WGS sequence"/>
</dbReference>
<evidence type="ECO:0000313" key="3">
    <source>
        <dbReference type="Proteomes" id="UP000663829"/>
    </source>
</evidence>
<keyword evidence="3" id="KW-1185">Reference proteome</keyword>
<reference evidence="1" key="1">
    <citation type="submission" date="2021-02" db="EMBL/GenBank/DDBJ databases">
        <authorList>
            <person name="Nowell W R."/>
        </authorList>
    </citation>
    <scope>NUCLEOTIDE SEQUENCE</scope>
</reference>
<dbReference type="EMBL" id="CAJOBC010002933">
    <property type="protein sequence ID" value="CAF3758909.1"/>
    <property type="molecule type" value="Genomic_DNA"/>
</dbReference>
<dbReference type="Proteomes" id="UP000681722">
    <property type="component" value="Unassembled WGS sequence"/>
</dbReference>
<protein>
    <submittedName>
        <fullName evidence="1">Uncharacterized protein</fullName>
    </submittedName>
</protein>
<accession>A0A814FJP4</accession>
<sequence>MSLIAPLTLDTPDTLYSKSYAIIVTETTSQNTEWQRVVEYLLLKHSQASLIVYKDNDFLQLRDQLRQLSNLPKYTCFICQPTECGRNFIATIHRLLRTLDTFTPYLDTMWSIVTGSDASLALESVKTTNTSDELIITKGLNFTYVNQDLFEACFTFGDDRNGHWYSKLFGEERSGDEYPKHPATLWCEMFNDIQPDLLVTSGHGNQYSLELPFSNGVLCPVADTSCLCAINNLKEKKLLHDPISSSPNPKVFLPIGNCLMGFCCGSNCMVTLFMGKLGVKQLCGYTVSTWFGRGGWDVLKKWTAIPGRHTLTESYFFNQIHMINDIKEYNEDLLKFNLNFTCEDYDCCYNPEQIKIYTKCSTLSNDICGLLYDRDIVACYGDPAFVARFKTIKETVETHFECTGENQHRFVITFINDIVDVGPIGSVFTYRIKDYKLLTDNKELKIILSHNFIFVINPKPKDNEKILKIDFQGTIIKKLSQKAIELVKLQNEDRTNELCKGEI</sequence>
<evidence type="ECO:0000313" key="1">
    <source>
        <dbReference type="EMBL" id="CAF0986616.1"/>
    </source>
</evidence>
<evidence type="ECO:0000313" key="2">
    <source>
        <dbReference type="EMBL" id="CAF3758909.1"/>
    </source>
</evidence>
<organism evidence="1 3">
    <name type="scientific">Didymodactylos carnosus</name>
    <dbReference type="NCBI Taxonomy" id="1234261"/>
    <lineage>
        <taxon>Eukaryota</taxon>
        <taxon>Metazoa</taxon>
        <taxon>Spiralia</taxon>
        <taxon>Gnathifera</taxon>
        <taxon>Rotifera</taxon>
        <taxon>Eurotatoria</taxon>
        <taxon>Bdelloidea</taxon>
        <taxon>Philodinida</taxon>
        <taxon>Philodinidae</taxon>
        <taxon>Didymodactylos</taxon>
    </lineage>
</organism>
<dbReference type="EMBL" id="CAJNOQ010002932">
    <property type="protein sequence ID" value="CAF0986616.1"/>
    <property type="molecule type" value="Genomic_DNA"/>
</dbReference>
<gene>
    <name evidence="1" type="ORF">GPM918_LOCUS13036</name>
    <name evidence="2" type="ORF">SRO942_LOCUS13039</name>
</gene>
<proteinExistence type="predicted"/>
<name>A0A814FJP4_9BILA</name>
<comment type="caution">
    <text evidence="1">The sequence shown here is derived from an EMBL/GenBank/DDBJ whole genome shotgun (WGS) entry which is preliminary data.</text>
</comment>
<dbReference type="AlphaFoldDB" id="A0A814FJP4"/>